<proteinExistence type="predicted"/>
<dbReference type="Proteomes" id="UP000507470">
    <property type="component" value="Unassembled WGS sequence"/>
</dbReference>
<name>A0A6J8AQ42_MYTCO</name>
<sequence>MIFIIVVQLGCFLFTICAHAEDCIGQQCSQVISIPLLDNMKADLDVAELNKVLQKYIQQEVRKAVKGTFVDKMEGAVKQIIDNVTRPIQSNMNATIERFQDCQWSHRETTPAFSSVRTHDESVSQQILLTSLTKLSSTFKTATTHQQVFSLHLVMEYITFHLPS</sequence>
<reference evidence="2 3" key="1">
    <citation type="submission" date="2020-06" db="EMBL/GenBank/DDBJ databases">
        <authorList>
            <person name="Li R."/>
            <person name="Bekaert M."/>
        </authorList>
    </citation>
    <scope>NUCLEOTIDE SEQUENCE [LARGE SCALE GENOMIC DNA]</scope>
    <source>
        <strain evidence="3">wild</strain>
    </source>
</reference>
<evidence type="ECO:0000313" key="3">
    <source>
        <dbReference type="Proteomes" id="UP000507470"/>
    </source>
</evidence>
<evidence type="ECO:0000313" key="2">
    <source>
        <dbReference type="EMBL" id="CAC5371897.1"/>
    </source>
</evidence>
<accession>A0A6J8AQ42</accession>
<gene>
    <name evidence="2" type="ORF">MCOR_10196</name>
</gene>
<feature type="signal peptide" evidence="1">
    <location>
        <begin position="1"/>
        <end position="20"/>
    </location>
</feature>
<dbReference type="AlphaFoldDB" id="A0A6J8AQ42"/>
<dbReference type="EMBL" id="CACVKT020001818">
    <property type="protein sequence ID" value="CAC5371897.1"/>
    <property type="molecule type" value="Genomic_DNA"/>
</dbReference>
<protein>
    <submittedName>
        <fullName evidence="2">Uncharacterized protein</fullName>
    </submittedName>
</protein>
<keyword evidence="1" id="KW-0732">Signal</keyword>
<feature type="chain" id="PRO_5026972278" evidence="1">
    <location>
        <begin position="21"/>
        <end position="164"/>
    </location>
</feature>
<organism evidence="2 3">
    <name type="scientific">Mytilus coruscus</name>
    <name type="common">Sea mussel</name>
    <dbReference type="NCBI Taxonomy" id="42192"/>
    <lineage>
        <taxon>Eukaryota</taxon>
        <taxon>Metazoa</taxon>
        <taxon>Spiralia</taxon>
        <taxon>Lophotrochozoa</taxon>
        <taxon>Mollusca</taxon>
        <taxon>Bivalvia</taxon>
        <taxon>Autobranchia</taxon>
        <taxon>Pteriomorphia</taxon>
        <taxon>Mytilida</taxon>
        <taxon>Mytiloidea</taxon>
        <taxon>Mytilidae</taxon>
        <taxon>Mytilinae</taxon>
        <taxon>Mytilus</taxon>
    </lineage>
</organism>
<evidence type="ECO:0000256" key="1">
    <source>
        <dbReference type="SAM" id="SignalP"/>
    </source>
</evidence>
<keyword evidence="3" id="KW-1185">Reference proteome</keyword>